<evidence type="ECO:0000256" key="4">
    <source>
        <dbReference type="ARBA" id="ARBA00022989"/>
    </source>
</evidence>
<evidence type="ECO:0000256" key="5">
    <source>
        <dbReference type="ARBA" id="ARBA00023065"/>
    </source>
</evidence>
<organism evidence="9 10">
    <name type="scientific">Streptomyces polygonati</name>
    <dbReference type="NCBI Taxonomy" id="1617087"/>
    <lineage>
        <taxon>Bacteria</taxon>
        <taxon>Bacillati</taxon>
        <taxon>Actinomycetota</taxon>
        <taxon>Actinomycetes</taxon>
        <taxon>Kitasatosporales</taxon>
        <taxon>Streptomycetaceae</taxon>
        <taxon>Streptomyces</taxon>
    </lineage>
</organism>
<feature type="transmembrane region" description="Helical" evidence="7">
    <location>
        <begin position="218"/>
        <end position="240"/>
    </location>
</feature>
<protein>
    <submittedName>
        <fullName evidence="9">Cation:proton antiporter</fullName>
    </submittedName>
</protein>
<feature type="transmembrane region" description="Helical" evidence="7">
    <location>
        <begin position="190"/>
        <end position="212"/>
    </location>
</feature>
<evidence type="ECO:0000259" key="8">
    <source>
        <dbReference type="Pfam" id="PF00999"/>
    </source>
</evidence>
<feature type="transmembrane region" description="Helical" evidence="7">
    <location>
        <begin position="121"/>
        <end position="144"/>
    </location>
</feature>
<comment type="subcellular location">
    <subcellularLocation>
        <location evidence="1">Membrane</location>
        <topology evidence="1">Multi-pass membrane protein</topology>
    </subcellularLocation>
</comment>
<sequence>MLISDRLSQQHVVLAADPNLQFTLKVLPALLVILLASALCGRLAISVRQPRVLGEMVAGVLLGPTLLGYVAPAAEHNLFPASIKPTLYFLGTVGLTLYMFLVGVGLDTGSGGLGAEERRRSAVLATSGIVPPLALGAAVGVLMYRQLSLPDVSRAIFALFVGGALAVTAFPMLARILYERGLENSRIGRHALLAASVDDGVAWSFLAFLTAVHNGHSAAAAVRTLVLGGVFAVVMLFVGARLLRPMGARVARTGHIGQNQMYIIALVVLGSGWFTDWIGIYSVFGGFVAGMAMPRNPEFREALHGRMMDFVGTFLVPVFFTFSGLNTKLNGFTQPSVLIGLAAMLGVGFIGKFVGCGLAAKSVGFSWQESWALGSLMNARGMMILIFINIGLAQHIISQKVFSILVFVALITSAASVPLFRWVMPQAFVAKDLSKVATGVEGQDASLVSPPAG</sequence>
<gene>
    <name evidence="9" type="ORF">ACFO3J_14020</name>
</gene>
<evidence type="ECO:0000313" key="10">
    <source>
        <dbReference type="Proteomes" id="UP001595765"/>
    </source>
</evidence>
<dbReference type="RefSeq" id="WP_386429655.1">
    <property type="nucleotide sequence ID" value="NZ_JBHSBB010000010.1"/>
</dbReference>
<feature type="transmembrane region" description="Helical" evidence="7">
    <location>
        <begin position="156"/>
        <end position="178"/>
    </location>
</feature>
<keyword evidence="6 7" id="KW-0472">Membrane</keyword>
<keyword evidence="5" id="KW-0406">Ion transport</keyword>
<dbReference type="PANTHER" id="PTHR32468:SF0">
    <property type="entry name" value="K(+)_H(+) ANTIPORTER 1"/>
    <property type="match status" value="1"/>
</dbReference>
<keyword evidence="4 7" id="KW-1133">Transmembrane helix</keyword>
<feature type="transmembrane region" description="Helical" evidence="7">
    <location>
        <begin position="86"/>
        <end position="109"/>
    </location>
</feature>
<evidence type="ECO:0000256" key="2">
    <source>
        <dbReference type="ARBA" id="ARBA00022448"/>
    </source>
</evidence>
<feature type="transmembrane region" description="Helical" evidence="7">
    <location>
        <begin position="307"/>
        <end position="325"/>
    </location>
</feature>
<feature type="domain" description="Cation/H+ exchanger transmembrane" evidence="8">
    <location>
        <begin position="37"/>
        <end position="414"/>
    </location>
</feature>
<feature type="transmembrane region" description="Helical" evidence="7">
    <location>
        <begin position="404"/>
        <end position="424"/>
    </location>
</feature>
<proteinExistence type="predicted"/>
<evidence type="ECO:0000256" key="6">
    <source>
        <dbReference type="ARBA" id="ARBA00023136"/>
    </source>
</evidence>
<keyword evidence="10" id="KW-1185">Reference proteome</keyword>
<accession>A0ABV8HKS1</accession>
<dbReference type="InterPro" id="IPR050794">
    <property type="entry name" value="CPA2_transporter"/>
</dbReference>
<evidence type="ECO:0000256" key="3">
    <source>
        <dbReference type="ARBA" id="ARBA00022692"/>
    </source>
</evidence>
<dbReference type="Gene3D" id="1.20.1530.20">
    <property type="match status" value="1"/>
</dbReference>
<dbReference type="InterPro" id="IPR006153">
    <property type="entry name" value="Cation/H_exchanger_TM"/>
</dbReference>
<feature type="transmembrane region" description="Helical" evidence="7">
    <location>
        <begin position="372"/>
        <end position="392"/>
    </location>
</feature>
<reference evidence="10" key="1">
    <citation type="journal article" date="2019" name="Int. J. Syst. Evol. Microbiol.">
        <title>The Global Catalogue of Microorganisms (GCM) 10K type strain sequencing project: providing services to taxonomists for standard genome sequencing and annotation.</title>
        <authorList>
            <consortium name="The Broad Institute Genomics Platform"/>
            <consortium name="The Broad Institute Genome Sequencing Center for Infectious Disease"/>
            <person name="Wu L."/>
            <person name="Ma J."/>
        </authorList>
    </citation>
    <scope>NUCLEOTIDE SEQUENCE [LARGE SCALE GENOMIC DNA]</scope>
    <source>
        <strain evidence="10">CGMCC 4.7237</strain>
    </source>
</reference>
<feature type="transmembrane region" description="Helical" evidence="7">
    <location>
        <begin position="52"/>
        <end position="74"/>
    </location>
</feature>
<dbReference type="Pfam" id="PF00999">
    <property type="entry name" value="Na_H_Exchanger"/>
    <property type="match status" value="1"/>
</dbReference>
<dbReference type="EMBL" id="JBHSBB010000010">
    <property type="protein sequence ID" value="MFC4032595.1"/>
    <property type="molecule type" value="Genomic_DNA"/>
</dbReference>
<comment type="caution">
    <text evidence="9">The sequence shown here is derived from an EMBL/GenBank/DDBJ whole genome shotgun (WGS) entry which is preliminary data.</text>
</comment>
<keyword evidence="3 7" id="KW-0812">Transmembrane</keyword>
<evidence type="ECO:0000256" key="1">
    <source>
        <dbReference type="ARBA" id="ARBA00004141"/>
    </source>
</evidence>
<feature type="transmembrane region" description="Helical" evidence="7">
    <location>
        <begin position="26"/>
        <end position="45"/>
    </location>
</feature>
<feature type="transmembrane region" description="Helical" evidence="7">
    <location>
        <begin position="261"/>
        <end position="287"/>
    </location>
</feature>
<dbReference type="PANTHER" id="PTHR32468">
    <property type="entry name" value="CATION/H + ANTIPORTER"/>
    <property type="match status" value="1"/>
</dbReference>
<keyword evidence="2" id="KW-0813">Transport</keyword>
<feature type="transmembrane region" description="Helical" evidence="7">
    <location>
        <begin position="337"/>
        <end position="360"/>
    </location>
</feature>
<evidence type="ECO:0000256" key="7">
    <source>
        <dbReference type="SAM" id="Phobius"/>
    </source>
</evidence>
<name>A0ABV8HKS1_9ACTN</name>
<evidence type="ECO:0000313" key="9">
    <source>
        <dbReference type="EMBL" id="MFC4032595.1"/>
    </source>
</evidence>
<dbReference type="Proteomes" id="UP001595765">
    <property type="component" value="Unassembled WGS sequence"/>
</dbReference>
<dbReference type="InterPro" id="IPR038770">
    <property type="entry name" value="Na+/solute_symporter_sf"/>
</dbReference>